<dbReference type="InterPro" id="IPR046357">
    <property type="entry name" value="PPIase_dom_sf"/>
</dbReference>
<protein>
    <recommendedName>
        <fullName evidence="3">PpiC domain-containing protein</fullName>
    </recommendedName>
</protein>
<keyword evidence="2" id="KW-0812">Transmembrane</keyword>
<dbReference type="PANTHER" id="PTHR47245:SF2">
    <property type="entry name" value="PEPTIDYL-PROLYL CIS-TRANS ISOMERASE HP_0175-RELATED"/>
    <property type="match status" value="1"/>
</dbReference>
<evidence type="ECO:0000259" key="3">
    <source>
        <dbReference type="PROSITE" id="PS50198"/>
    </source>
</evidence>
<keyword evidence="5" id="KW-1185">Reference proteome</keyword>
<dbReference type="Proteomes" id="UP001062263">
    <property type="component" value="Chromosome"/>
</dbReference>
<dbReference type="SUPFAM" id="SSF109998">
    <property type="entry name" value="Triger factor/SurA peptide-binding domain-like"/>
    <property type="match status" value="1"/>
</dbReference>
<dbReference type="InterPro" id="IPR027304">
    <property type="entry name" value="Trigger_fact/SurA_dom_sf"/>
</dbReference>
<feature type="transmembrane region" description="Helical" evidence="2">
    <location>
        <begin position="12"/>
        <end position="33"/>
    </location>
</feature>
<dbReference type="EMBL" id="AP025943">
    <property type="protein sequence ID" value="BDL44171.1"/>
    <property type="molecule type" value="Genomic_DNA"/>
</dbReference>
<proteinExistence type="predicted"/>
<dbReference type="PANTHER" id="PTHR47245">
    <property type="entry name" value="PEPTIDYLPROLYL ISOMERASE"/>
    <property type="match status" value="1"/>
</dbReference>
<evidence type="ECO:0000256" key="1">
    <source>
        <dbReference type="PROSITE-ProRule" id="PRU00278"/>
    </source>
</evidence>
<dbReference type="RefSeq" id="WP_215436160.1">
    <property type="nucleotide sequence ID" value="NZ_AP025943.1"/>
</dbReference>
<dbReference type="InterPro" id="IPR050245">
    <property type="entry name" value="PrsA_foldase"/>
</dbReference>
<sequence>MSPTGKFTFKLVIYGAFLLYLVGDLFIWHGFLAGRMDAYLKPMPGPPGDNSERIAEVYGEPLTANQLNRRIAELGILRQPAVLDMGDGMTLTHELDVQKELAPRARYDLISSSLLRLKTRVNDLQLPNRNAEAAQAEKQIQSRFDGDREKYLEMLHGQKLTEEQLRQKIAARLKQTEQLYRATIKVADPTDEELKIYYNLVKDRLKTPDLRQARHIFLSTLHKDDNQVKQAAEALLARLRAGESFERLAKSTSEDERTASAGGSLGWINPARTAETLDLDIASLPDNTPVLVKSKWGWHVMEASPLKKGRVPSYEEALPSLRNAAQSLRKAQATGLYMDGLFEEAHLKNRIKNKQRH</sequence>
<accession>A0ABM7ZHG7</accession>
<dbReference type="InterPro" id="IPR000297">
    <property type="entry name" value="PPIase_PpiC"/>
</dbReference>
<dbReference type="SUPFAM" id="SSF54534">
    <property type="entry name" value="FKBP-like"/>
    <property type="match status" value="1"/>
</dbReference>
<dbReference type="Gene3D" id="3.10.50.40">
    <property type="match status" value="1"/>
</dbReference>
<evidence type="ECO:0000313" key="4">
    <source>
        <dbReference type="EMBL" id="BDL44171.1"/>
    </source>
</evidence>
<evidence type="ECO:0000256" key="2">
    <source>
        <dbReference type="SAM" id="Phobius"/>
    </source>
</evidence>
<gene>
    <name evidence="4" type="ORF">Abiwalacus_17450</name>
</gene>
<dbReference type="PROSITE" id="PS01096">
    <property type="entry name" value="PPIC_PPIASE_1"/>
    <property type="match status" value="1"/>
</dbReference>
<organism evidence="4 5">
    <name type="scientific">Akkermansia biwaensis</name>
    <dbReference type="NCBI Taxonomy" id="2946555"/>
    <lineage>
        <taxon>Bacteria</taxon>
        <taxon>Pseudomonadati</taxon>
        <taxon>Verrucomicrobiota</taxon>
        <taxon>Verrucomicrobiia</taxon>
        <taxon>Verrucomicrobiales</taxon>
        <taxon>Akkermansiaceae</taxon>
        <taxon>Akkermansia</taxon>
    </lineage>
</organism>
<feature type="domain" description="PpiC" evidence="3">
    <location>
        <begin position="208"/>
        <end position="305"/>
    </location>
</feature>
<keyword evidence="1" id="KW-0413">Isomerase</keyword>
<name>A0ABM7ZHG7_9BACT</name>
<dbReference type="InterPro" id="IPR023058">
    <property type="entry name" value="PPIase_PpiC_CS"/>
</dbReference>
<reference evidence="4" key="1">
    <citation type="submission" date="2022-06" db="EMBL/GenBank/DDBJ databases">
        <title>Akkermansia biwalacus sp. nov., an anaerobic mucin-degrading bacterium isolated from human intestine.</title>
        <authorList>
            <person name="Kobayashi Y."/>
            <person name="Inoue S."/>
            <person name="Kawahara T."/>
            <person name="Kohda N."/>
        </authorList>
    </citation>
    <scope>NUCLEOTIDE SEQUENCE</scope>
    <source>
        <strain evidence="4">WON2089</strain>
    </source>
</reference>
<evidence type="ECO:0000313" key="5">
    <source>
        <dbReference type="Proteomes" id="UP001062263"/>
    </source>
</evidence>
<keyword evidence="2" id="KW-0472">Membrane</keyword>
<keyword evidence="2" id="KW-1133">Transmembrane helix</keyword>
<dbReference type="PROSITE" id="PS50198">
    <property type="entry name" value="PPIC_PPIASE_2"/>
    <property type="match status" value="1"/>
</dbReference>
<keyword evidence="1" id="KW-0697">Rotamase</keyword>
<dbReference type="Pfam" id="PF13616">
    <property type="entry name" value="Rotamase_3"/>
    <property type="match status" value="1"/>
</dbReference>